<proteinExistence type="predicted"/>
<dbReference type="Proteomes" id="UP000320839">
    <property type="component" value="Chromosome"/>
</dbReference>
<dbReference type="AlphaFoldDB" id="A0A518FLV0"/>
<dbReference type="InterPro" id="IPR032675">
    <property type="entry name" value="LRR_dom_sf"/>
</dbReference>
<dbReference type="Gene3D" id="3.80.10.10">
    <property type="entry name" value="Ribonuclease Inhibitor"/>
    <property type="match status" value="1"/>
</dbReference>
<evidence type="ECO:0008006" key="3">
    <source>
        <dbReference type="Google" id="ProtNLM"/>
    </source>
</evidence>
<dbReference type="EMBL" id="CP036317">
    <property type="protein sequence ID" value="QDV17300.1"/>
    <property type="molecule type" value="Genomic_DNA"/>
</dbReference>
<evidence type="ECO:0000313" key="1">
    <source>
        <dbReference type="EMBL" id="QDV17300.1"/>
    </source>
</evidence>
<sequence>MTHKAIYECMMGCIVVIGGGFTIYCLDSTQHAISHIEDLGGSVLHDTAWGSTVYEKVYLNDTPATDDDLKYVSKLQPWAGVYLRNTNITDEGLKQLHGLAVYEIDLTGTSVSDAAVADVLATIPAYLDCQIIREP</sequence>
<evidence type="ECO:0000313" key="2">
    <source>
        <dbReference type="Proteomes" id="UP000320839"/>
    </source>
</evidence>
<organism evidence="1 2">
    <name type="scientific">Gimesia panareensis</name>
    <dbReference type="NCBI Taxonomy" id="2527978"/>
    <lineage>
        <taxon>Bacteria</taxon>
        <taxon>Pseudomonadati</taxon>
        <taxon>Planctomycetota</taxon>
        <taxon>Planctomycetia</taxon>
        <taxon>Planctomycetales</taxon>
        <taxon>Planctomycetaceae</taxon>
        <taxon>Gimesia</taxon>
    </lineage>
</organism>
<dbReference type="RefSeq" id="WP_145455355.1">
    <property type="nucleotide sequence ID" value="NZ_CP036317.1"/>
</dbReference>
<gene>
    <name evidence="1" type="ORF">Pan153_19350</name>
</gene>
<accession>A0A518FLV0</accession>
<reference evidence="1 2" key="1">
    <citation type="submission" date="2019-02" db="EMBL/GenBank/DDBJ databases">
        <title>Deep-cultivation of Planctomycetes and their phenomic and genomic characterization uncovers novel biology.</title>
        <authorList>
            <person name="Wiegand S."/>
            <person name="Jogler M."/>
            <person name="Boedeker C."/>
            <person name="Pinto D."/>
            <person name="Vollmers J."/>
            <person name="Rivas-Marin E."/>
            <person name="Kohn T."/>
            <person name="Peeters S.H."/>
            <person name="Heuer A."/>
            <person name="Rast P."/>
            <person name="Oberbeckmann S."/>
            <person name="Bunk B."/>
            <person name="Jeske O."/>
            <person name="Meyerdierks A."/>
            <person name="Storesund J.E."/>
            <person name="Kallscheuer N."/>
            <person name="Luecker S."/>
            <person name="Lage O.M."/>
            <person name="Pohl T."/>
            <person name="Merkel B.J."/>
            <person name="Hornburger P."/>
            <person name="Mueller R.-W."/>
            <person name="Bruemmer F."/>
            <person name="Labrenz M."/>
            <person name="Spormann A.M."/>
            <person name="Op den Camp H."/>
            <person name="Overmann J."/>
            <person name="Amann R."/>
            <person name="Jetten M.S.M."/>
            <person name="Mascher T."/>
            <person name="Medema M.H."/>
            <person name="Devos D.P."/>
            <person name="Kaster A.-K."/>
            <person name="Ovreas L."/>
            <person name="Rohde M."/>
            <person name="Galperin M.Y."/>
            <person name="Jogler C."/>
        </authorList>
    </citation>
    <scope>NUCLEOTIDE SEQUENCE [LARGE SCALE GENOMIC DNA]</scope>
    <source>
        <strain evidence="1 2">Pan153</strain>
    </source>
</reference>
<dbReference type="OrthoDB" id="279401at2"/>
<name>A0A518FLV0_9PLAN</name>
<protein>
    <recommendedName>
        <fullName evidence="3">Leucine Rich repeats (2 copies)</fullName>
    </recommendedName>
</protein>